<dbReference type="Proteomes" id="UP000541058">
    <property type="component" value="Unassembled WGS sequence"/>
</dbReference>
<name>A0A7X8C5K2_9LACT</name>
<proteinExistence type="predicted"/>
<protein>
    <submittedName>
        <fullName evidence="1">Solute-binding protein</fullName>
    </submittedName>
</protein>
<organism evidence="1 2">
    <name type="scientific">Globicatella sulfidifaciens</name>
    <dbReference type="NCBI Taxonomy" id="136093"/>
    <lineage>
        <taxon>Bacteria</taxon>
        <taxon>Bacillati</taxon>
        <taxon>Bacillota</taxon>
        <taxon>Bacilli</taxon>
        <taxon>Lactobacillales</taxon>
        <taxon>Aerococcaceae</taxon>
        <taxon>Globicatella</taxon>
    </lineage>
</organism>
<evidence type="ECO:0000313" key="1">
    <source>
        <dbReference type="EMBL" id="NLJ19204.1"/>
    </source>
</evidence>
<accession>A0A7X8C5K2</accession>
<dbReference type="RefSeq" id="WP_276649574.1">
    <property type="nucleotide sequence ID" value="NZ_JAAYSM010000365.1"/>
</dbReference>
<dbReference type="AlphaFoldDB" id="A0A7X8C5K2"/>
<gene>
    <name evidence="1" type="ORF">GX355_10120</name>
</gene>
<sequence length="354" mass="39209">MKNGKFFGLGLLLIVIAAVIGFSFFRSGQPDQVSITGLVGGEKINLLENARVKEIAKKEYGLTYDYRKAGSVDMVQPGASDNFQYLFPSSQFAADLQEYLGGENQFSDIMFNTPIVLYSRHIVVDVLIKAGYVTEDNGIYTVDMAKLANAMKEGKSWADIGLTELYGDILVDTTNPNASNSGNMFLGLLANALNENKAITKDRVTELKPILKAIYNKIGYSQTSSSDLFNQFLKQGVGAYPIIAGYESQWLEFSKIEPNVYNQVKDDIVMLYPSPTVWSSHVLIGIDEGAEVMRKLMLDEEVQEIAWSQHGFRTIVSGTETDAYQDLPGVRKDIKSVMALPQADIMLELMEAVK</sequence>
<dbReference type="SUPFAM" id="SSF53850">
    <property type="entry name" value="Periplasmic binding protein-like II"/>
    <property type="match status" value="1"/>
</dbReference>
<reference evidence="1 2" key="1">
    <citation type="journal article" date="2020" name="Biotechnol. Biofuels">
        <title>New insights from the biogas microbiome by comprehensive genome-resolved metagenomics of nearly 1600 species originating from multiple anaerobic digesters.</title>
        <authorList>
            <person name="Campanaro S."/>
            <person name="Treu L."/>
            <person name="Rodriguez-R L.M."/>
            <person name="Kovalovszki A."/>
            <person name="Ziels R.M."/>
            <person name="Maus I."/>
            <person name="Zhu X."/>
            <person name="Kougias P.G."/>
            <person name="Basile A."/>
            <person name="Luo G."/>
            <person name="Schluter A."/>
            <person name="Konstantinidis K.T."/>
            <person name="Angelidaki I."/>
        </authorList>
    </citation>
    <scope>NUCLEOTIDE SEQUENCE [LARGE SCALE GENOMIC DNA]</scope>
    <source>
        <strain evidence="1">AS23ysBPME_34</strain>
    </source>
</reference>
<evidence type="ECO:0000313" key="2">
    <source>
        <dbReference type="Proteomes" id="UP000541058"/>
    </source>
</evidence>
<dbReference type="EMBL" id="JAAYSM010000365">
    <property type="protein sequence ID" value="NLJ19204.1"/>
    <property type="molecule type" value="Genomic_DNA"/>
</dbReference>
<comment type="caution">
    <text evidence="1">The sequence shown here is derived from an EMBL/GenBank/DDBJ whole genome shotgun (WGS) entry which is preliminary data.</text>
</comment>